<dbReference type="AlphaFoldDB" id="A0A7T1T6B4"/>
<proteinExistence type="predicted"/>
<protein>
    <submittedName>
        <fullName evidence="1">Uncharacterized protein</fullName>
    </submittedName>
</protein>
<keyword evidence="2" id="KW-1185">Reference proteome</keyword>
<dbReference type="RefSeq" id="WP_197350903.1">
    <property type="nucleotide sequence ID" value="NZ_CP048882.1"/>
</dbReference>
<organism evidence="1 2">
    <name type="scientific">Streptomyces bathyalis</name>
    <dbReference type="NCBI Taxonomy" id="2710756"/>
    <lineage>
        <taxon>Bacteria</taxon>
        <taxon>Bacillati</taxon>
        <taxon>Actinomycetota</taxon>
        <taxon>Actinomycetes</taxon>
        <taxon>Kitasatosporales</taxon>
        <taxon>Streptomycetaceae</taxon>
        <taxon>Streptomyces</taxon>
    </lineage>
</organism>
<accession>A0A7T1T6B4</accession>
<evidence type="ECO:0000313" key="2">
    <source>
        <dbReference type="Proteomes" id="UP000595046"/>
    </source>
</evidence>
<dbReference type="KEGG" id="sbat:G4Z16_12780"/>
<name>A0A7T1T6B4_9ACTN</name>
<sequence length="57" mass="6368">MDTIPWWQDRCRRGIETGAADGDPAMVRLRDQGAVESVQDAYRWVAGHGSVLRAALR</sequence>
<reference evidence="2" key="1">
    <citation type="submission" date="2020-02" db="EMBL/GenBank/DDBJ databases">
        <title>Streptomyces sp. ASO4wet.</title>
        <authorList>
            <person name="Risdian C."/>
            <person name="Landwehr W."/>
            <person name="Schupp P."/>
            <person name="Wink J."/>
        </authorList>
    </citation>
    <scope>NUCLEOTIDE SEQUENCE [LARGE SCALE GENOMIC DNA]</scope>
    <source>
        <strain evidence="2">ASO4wet</strain>
    </source>
</reference>
<evidence type="ECO:0000313" key="1">
    <source>
        <dbReference type="EMBL" id="QPP07115.1"/>
    </source>
</evidence>
<dbReference type="EMBL" id="CP048882">
    <property type="protein sequence ID" value="QPP07115.1"/>
    <property type="molecule type" value="Genomic_DNA"/>
</dbReference>
<dbReference type="Proteomes" id="UP000595046">
    <property type="component" value="Chromosome"/>
</dbReference>
<gene>
    <name evidence="1" type="ORF">G4Z16_12780</name>
</gene>